<evidence type="ECO:0000259" key="4">
    <source>
        <dbReference type="PROSITE" id="PS50172"/>
    </source>
</evidence>
<dbReference type="CDD" id="cd17748">
    <property type="entry name" value="BRCT_DNA_ligase_like"/>
    <property type="match status" value="1"/>
</dbReference>
<proteinExistence type="predicted"/>
<evidence type="ECO:0000313" key="6">
    <source>
        <dbReference type="Proteomes" id="UP001344888"/>
    </source>
</evidence>
<dbReference type="SMART" id="SM00479">
    <property type="entry name" value="EXOIII"/>
    <property type="match status" value="1"/>
</dbReference>
<dbReference type="GO" id="GO:0008408">
    <property type="term" value="F:3'-5' exonuclease activity"/>
    <property type="evidence" value="ECO:0007669"/>
    <property type="project" value="TreeGrafter"/>
</dbReference>
<keyword evidence="1" id="KW-0540">Nuclease</keyword>
<organism evidence="5 6">
    <name type="scientific">Metasolibacillus meyeri</name>
    <dbReference type="NCBI Taxonomy" id="1071052"/>
    <lineage>
        <taxon>Bacteria</taxon>
        <taxon>Bacillati</taxon>
        <taxon>Bacillota</taxon>
        <taxon>Bacilli</taxon>
        <taxon>Bacillales</taxon>
        <taxon>Caryophanaceae</taxon>
        <taxon>Metasolibacillus</taxon>
    </lineage>
</organism>
<reference evidence="5 6" key="1">
    <citation type="submission" date="2023-03" db="EMBL/GenBank/DDBJ databases">
        <title>Bacillus Genome Sequencing.</title>
        <authorList>
            <person name="Dunlap C."/>
        </authorList>
    </citation>
    <scope>NUCLEOTIDE SEQUENCE [LARGE SCALE GENOMIC DNA]</scope>
    <source>
        <strain evidence="5 6">B-59205</strain>
    </source>
</reference>
<dbReference type="GO" id="GO:0003677">
    <property type="term" value="F:DNA binding"/>
    <property type="evidence" value="ECO:0007669"/>
    <property type="project" value="InterPro"/>
</dbReference>
<dbReference type="InterPro" id="IPR036397">
    <property type="entry name" value="RNaseH_sf"/>
</dbReference>
<dbReference type="NCBIfam" id="TIGR00573">
    <property type="entry name" value="dnaq"/>
    <property type="match status" value="1"/>
</dbReference>
<accession>A0AAW9NRV4</accession>
<evidence type="ECO:0000256" key="1">
    <source>
        <dbReference type="ARBA" id="ARBA00022722"/>
    </source>
</evidence>
<evidence type="ECO:0000256" key="3">
    <source>
        <dbReference type="ARBA" id="ARBA00022839"/>
    </source>
</evidence>
<dbReference type="GO" id="GO:0003887">
    <property type="term" value="F:DNA-directed DNA polymerase activity"/>
    <property type="evidence" value="ECO:0007669"/>
    <property type="project" value="InterPro"/>
</dbReference>
<feature type="domain" description="BRCT" evidence="4">
    <location>
        <begin position="239"/>
        <end position="330"/>
    </location>
</feature>
<dbReference type="EMBL" id="JARSFG010000005">
    <property type="protein sequence ID" value="MEC1177603.1"/>
    <property type="molecule type" value="Genomic_DNA"/>
</dbReference>
<dbReference type="SUPFAM" id="SSF53098">
    <property type="entry name" value="Ribonuclease H-like"/>
    <property type="match status" value="1"/>
</dbReference>
<dbReference type="GO" id="GO:0045004">
    <property type="term" value="P:DNA replication proofreading"/>
    <property type="evidence" value="ECO:0007669"/>
    <property type="project" value="TreeGrafter"/>
</dbReference>
<dbReference type="PANTHER" id="PTHR30231">
    <property type="entry name" value="DNA POLYMERASE III SUBUNIT EPSILON"/>
    <property type="match status" value="1"/>
</dbReference>
<dbReference type="InterPro" id="IPR001357">
    <property type="entry name" value="BRCT_dom"/>
</dbReference>
<dbReference type="Proteomes" id="UP001344888">
    <property type="component" value="Unassembled WGS sequence"/>
</dbReference>
<keyword evidence="6" id="KW-1185">Reference proteome</keyword>
<gene>
    <name evidence="5" type="ORF">P9B03_03830</name>
</gene>
<keyword evidence="3 5" id="KW-0269">Exonuclease</keyword>
<dbReference type="CDD" id="cd06127">
    <property type="entry name" value="DEDDh"/>
    <property type="match status" value="1"/>
</dbReference>
<dbReference type="Gene3D" id="3.40.50.10190">
    <property type="entry name" value="BRCT domain"/>
    <property type="match status" value="1"/>
</dbReference>
<dbReference type="Gene3D" id="3.30.420.10">
    <property type="entry name" value="Ribonuclease H-like superfamily/Ribonuclease H"/>
    <property type="match status" value="1"/>
</dbReference>
<dbReference type="PANTHER" id="PTHR30231:SF41">
    <property type="entry name" value="DNA POLYMERASE III SUBUNIT EPSILON"/>
    <property type="match status" value="1"/>
</dbReference>
<dbReference type="RefSeq" id="WP_326122020.1">
    <property type="nucleotide sequence ID" value="NZ_JARSFG010000005.1"/>
</dbReference>
<sequence length="330" mass="37772">MTVGFSLKINSNGNLEIDGLANTKTIREHKGKSLISFPESFCVIDIETTGLDSRFDEIIEIAAIKVENGKIVEERSSLVKPSEEIDEYITELTGISNEMVVNENPIDIVLDDFMDFWNGYTLVGHNVNFDINFLYDNSIQHGVKHLSNDFIDTLRLSRRLIPELNSHKLKVIAEHFRISADNEHRALDDARKTYTIFEQLKSLCLQKFDSFLEFENLFKSQNSKGLKASDITTTETEFDENHPFFENSFVFTGTLEKMIRRDAMQLVVNLGGICMDNVTKKTNFLVLGNQDYSRIKDNKSSKHKKAENLKLSGQDIEIISENVFYDMLDN</sequence>
<evidence type="ECO:0000256" key="2">
    <source>
        <dbReference type="ARBA" id="ARBA00022801"/>
    </source>
</evidence>
<name>A0AAW9NRV4_9BACL</name>
<dbReference type="InterPro" id="IPR013520">
    <property type="entry name" value="Ribonucl_H"/>
</dbReference>
<dbReference type="GO" id="GO:0005829">
    <property type="term" value="C:cytosol"/>
    <property type="evidence" value="ECO:0007669"/>
    <property type="project" value="TreeGrafter"/>
</dbReference>
<dbReference type="SUPFAM" id="SSF52113">
    <property type="entry name" value="BRCT domain"/>
    <property type="match status" value="1"/>
</dbReference>
<dbReference type="AlphaFoldDB" id="A0AAW9NRV4"/>
<dbReference type="FunFam" id="3.30.420.10:FF:000045">
    <property type="entry name" value="3'-5' exonuclease DinG"/>
    <property type="match status" value="1"/>
</dbReference>
<dbReference type="Pfam" id="PF00533">
    <property type="entry name" value="BRCT"/>
    <property type="match status" value="1"/>
</dbReference>
<comment type="caution">
    <text evidence="5">The sequence shown here is derived from an EMBL/GenBank/DDBJ whole genome shotgun (WGS) entry which is preliminary data.</text>
</comment>
<protein>
    <submittedName>
        <fullName evidence="5">Exonuclease domain-containing protein</fullName>
    </submittedName>
</protein>
<dbReference type="InterPro" id="IPR036420">
    <property type="entry name" value="BRCT_dom_sf"/>
</dbReference>
<dbReference type="Pfam" id="PF00929">
    <property type="entry name" value="RNase_T"/>
    <property type="match status" value="1"/>
</dbReference>
<keyword evidence="2" id="KW-0378">Hydrolase</keyword>
<dbReference type="InterPro" id="IPR006054">
    <property type="entry name" value="DnaQ"/>
</dbReference>
<dbReference type="InterPro" id="IPR012337">
    <property type="entry name" value="RNaseH-like_sf"/>
</dbReference>
<dbReference type="PROSITE" id="PS50172">
    <property type="entry name" value="BRCT"/>
    <property type="match status" value="1"/>
</dbReference>
<evidence type="ECO:0000313" key="5">
    <source>
        <dbReference type="EMBL" id="MEC1177603.1"/>
    </source>
</evidence>